<comment type="caution">
    <text evidence="4">The sequence shown here is derived from an EMBL/GenBank/DDBJ whole genome shotgun (WGS) entry which is preliminary data.</text>
</comment>
<dbReference type="InterPro" id="IPR006528">
    <property type="entry name" value="Phage_head_morphogenesis_dom"/>
</dbReference>
<keyword evidence="1" id="KW-0175">Coiled coil</keyword>
<dbReference type="AlphaFoldDB" id="A0AB73BWZ6"/>
<dbReference type="RefSeq" id="WP_051611723.1">
    <property type="nucleotide sequence ID" value="NZ_JAAC01000062.1"/>
</dbReference>
<dbReference type="PROSITE" id="PS51996">
    <property type="entry name" value="TR_MART"/>
    <property type="match status" value="1"/>
</dbReference>
<dbReference type="InterPro" id="IPR003540">
    <property type="entry name" value="ADP-ribosyltransferase"/>
</dbReference>
<dbReference type="GO" id="GO:0005576">
    <property type="term" value="C:extracellular region"/>
    <property type="evidence" value="ECO:0007669"/>
    <property type="project" value="InterPro"/>
</dbReference>
<dbReference type="Proteomes" id="UP000027473">
    <property type="component" value="Unassembled WGS sequence"/>
</dbReference>
<feature type="domain" description="ADP ribosyltransferase" evidence="2">
    <location>
        <begin position="318"/>
        <end position="461"/>
    </location>
</feature>
<evidence type="ECO:0000259" key="3">
    <source>
        <dbReference type="Pfam" id="PF04233"/>
    </source>
</evidence>
<organism evidence="4 5">
    <name type="scientific">Fusobacterium necrophorum BL</name>
    <dbReference type="NCBI Taxonomy" id="1441732"/>
    <lineage>
        <taxon>Bacteria</taxon>
        <taxon>Fusobacteriati</taxon>
        <taxon>Fusobacteriota</taxon>
        <taxon>Fusobacteriia</taxon>
        <taxon>Fusobacteriales</taxon>
        <taxon>Fusobacteriaceae</taxon>
        <taxon>Fusobacterium</taxon>
    </lineage>
</organism>
<evidence type="ECO:0000313" key="4">
    <source>
        <dbReference type="EMBL" id="KDE63781.1"/>
    </source>
</evidence>
<dbReference type="EMBL" id="JAAC01000062">
    <property type="protein sequence ID" value="KDE63781.1"/>
    <property type="molecule type" value="Genomic_DNA"/>
</dbReference>
<proteinExistence type="predicted"/>
<reference evidence="4 5" key="1">
    <citation type="submission" date="2014-01" db="EMBL/GenBank/DDBJ databases">
        <title>Comparative genomics of Fusobacterium necrophorum wild isolates.</title>
        <authorList>
            <person name="Kittichotirat W."/>
            <person name="Bumgarner R.E."/>
            <person name="Lawrence P."/>
        </authorList>
    </citation>
    <scope>NUCLEOTIDE SEQUENCE [LARGE SCALE GENOMIC DNA]</scope>
    <source>
        <strain evidence="4 5">BL</strain>
    </source>
</reference>
<dbReference type="Gene3D" id="3.90.176.10">
    <property type="entry name" value="Toxin ADP-ribosyltransferase, Chain A, domain 1"/>
    <property type="match status" value="1"/>
</dbReference>
<evidence type="ECO:0000256" key="1">
    <source>
        <dbReference type="SAM" id="Coils"/>
    </source>
</evidence>
<dbReference type="Pfam" id="PF04233">
    <property type="entry name" value="Phage_Mu_F"/>
    <property type="match status" value="1"/>
</dbReference>
<feature type="domain" description="Phage head morphogenesis" evidence="3">
    <location>
        <begin position="197"/>
        <end position="302"/>
    </location>
</feature>
<protein>
    <submittedName>
        <fullName evidence="4">Head morphogenesis protein</fullName>
    </submittedName>
</protein>
<feature type="coiled-coil region" evidence="1">
    <location>
        <begin position="343"/>
        <end position="370"/>
    </location>
</feature>
<dbReference type="SUPFAM" id="SSF56399">
    <property type="entry name" value="ADP-ribosylation"/>
    <property type="match status" value="1"/>
</dbReference>
<name>A0AB73BWZ6_9FUSO</name>
<evidence type="ECO:0000313" key="5">
    <source>
        <dbReference type="Proteomes" id="UP000027473"/>
    </source>
</evidence>
<gene>
    <name evidence="4" type="ORF">FUSO3_04410</name>
</gene>
<sequence length="475" mass="55180">MAKMSKEYWEKRQHEREAKAYSSILEVEKEYKEALERARINISKNIAYISDKYMKDNRLSHNKAMKLLLGDDYKAWKRDLHNYMKEWKQLKRTAPWEARKLWLEIETLSARSRMNVLDTLRAQIDYELIQVSDKAVQATGKALFAVYGNTYQEVVKDLGVKSMFSENMVKAVIDRPWSGANYSSRLWGNSEKLARVLKQEVATGLIQGINLKTMGKRISDRIEGAKKNDVERLLRTEVNYTMNQATLDGYRDAKIEKYTFDATLDSRTSQICAGLNGETFELSKAVVGVNYPPMHPRCRSTTTPVIDFEALGKQLQRKEESDKLTEEEFLAVRKYIGGQSYALNESLRNRRELSDDYKQWSRDLDKALDKMPKYQGEVTRSIGFFGQKEQLKEFLQIHKVGEDVEYPAYTSTTKGEIYNPDADILVKIKSKSGRDISSMNKEEQEIVYPRNSKFTVVNFKVNYGKYEIEMEEKDE</sequence>
<dbReference type="Pfam" id="PF03496">
    <property type="entry name" value="ADPrib_exo_Tox"/>
    <property type="match status" value="1"/>
</dbReference>
<evidence type="ECO:0000259" key="2">
    <source>
        <dbReference type="Pfam" id="PF03496"/>
    </source>
</evidence>
<accession>A0AB73BWZ6</accession>
<dbReference type="NCBIfam" id="TIGR01641">
    <property type="entry name" value="phageSPP1_gp7"/>
    <property type="match status" value="1"/>
</dbReference>